<dbReference type="SUPFAM" id="SSF50978">
    <property type="entry name" value="WD40 repeat-like"/>
    <property type="match status" value="1"/>
</dbReference>
<accession>A0A7R8W6G8</accession>
<keyword evidence="3" id="KW-0677">Repeat</keyword>
<feature type="domain" description="EIPR1-like beta-propeller" evidence="5">
    <location>
        <begin position="30"/>
        <end position="225"/>
    </location>
</feature>
<evidence type="ECO:0000256" key="1">
    <source>
        <dbReference type="ARBA" id="ARBA00008134"/>
    </source>
</evidence>
<keyword evidence="2" id="KW-0853">WD repeat</keyword>
<dbReference type="InterPro" id="IPR001680">
    <property type="entry name" value="WD40_rpt"/>
</dbReference>
<dbReference type="GO" id="GO:0061700">
    <property type="term" value="C:GATOR2 complex"/>
    <property type="evidence" value="ECO:0007669"/>
    <property type="project" value="TreeGrafter"/>
</dbReference>
<comment type="similarity">
    <text evidence="1">Belongs to the WD repeat WDR24 family.</text>
</comment>
<name>A0A7R8W6G8_9CRUS</name>
<dbReference type="InterPro" id="IPR059104">
    <property type="entry name" value="Beta-prop_EIPR1-like"/>
</dbReference>
<dbReference type="GO" id="GO:0005829">
    <property type="term" value="C:cytosol"/>
    <property type="evidence" value="ECO:0007669"/>
    <property type="project" value="TreeGrafter"/>
</dbReference>
<evidence type="ECO:0000256" key="2">
    <source>
        <dbReference type="ARBA" id="ARBA00022574"/>
    </source>
</evidence>
<dbReference type="GO" id="GO:0016239">
    <property type="term" value="P:positive regulation of macroautophagy"/>
    <property type="evidence" value="ECO:0007669"/>
    <property type="project" value="TreeGrafter"/>
</dbReference>
<dbReference type="InterPro" id="IPR037590">
    <property type="entry name" value="WDR24"/>
</dbReference>
<dbReference type="PROSITE" id="PS50082">
    <property type="entry name" value="WD_REPEATS_2"/>
    <property type="match status" value="2"/>
</dbReference>
<evidence type="ECO:0000256" key="4">
    <source>
        <dbReference type="ARBA" id="ARBA00040269"/>
    </source>
</evidence>
<dbReference type="AlphaFoldDB" id="A0A7R8W6G8"/>
<dbReference type="Pfam" id="PF23609">
    <property type="entry name" value="Beta-prop_EIPR1"/>
    <property type="match status" value="1"/>
</dbReference>
<protein>
    <recommendedName>
        <fullName evidence="4">GATOR2 complex protein WDR24</fullName>
    </recommendedName>
</protein>
<dbReference type="GO" id="GO:1904263">
    <property type="term" value="P:positive regulation of TORC1 signaling"/>
    <property type="evidence" value="ECO:0007669"/>
    <property type="project" value="TreeGrafter"/>
</dbReference>
<reference evidence="6" key="1">
    <citation type="submission" date="2020-11" db="EMBL/GenBank/DDBJ databases">
        <authorList>
            <person name="Tran Van P."/>
        </authorList>
    </citation>
    <scope>NUCLEOTIDE SEQUENCE</scope>
</reference>
<evidence type="ECO:0000256" key="3">
    <source>
        <dbReference type="ARBA" id="ARBA00022737"/>
    </source>
</evidence>
<dbReference type="OrthoDB" id="60955at2759"/>
<dbReference type="SMART" id="SM00320">
    <property type="entry name" value="WD40"/>
    <property type="match status" value="6"/>
</dbReference>
<dbReference type="EMBL" id="OB660414">
    <property type="protein sequence ID" value="CAD7224660.1"/>
    <property type="molecule type" value="Genomic_DNA"/>
</dbReference>
<dbReference type="PANTHER" id="PTHR46200">
    <property type="entry name" value="GATOR COMPLEX PROTEIN WDR24"/>
    <property type="match status" value="1"/>
</dbReference>
<evidence type="ECO:0000313" key="6">
    <source>
        <dbReference type="EMBL" id="CAD7224660.1"/>
    </source>
</evidence>
<proteinExistence type="inferred from homology"/>
<gene>
    <name evidence="6" type="ORF">CTOB1V02_LOCUS2615</name>
</gene>
<dbReference type="PANTHER" id="PTHR46200:SF1">
    <property type="entry name" value="GATOR COMPLEX PROTEIN WDR24"/>
    <property type="match status" value="1"/>
</dbReference>
<dbReference type="InterPro" id="IPR036322">
    <property type="entry name" value="WD40_repeat_dom_sf"/>
</dbReference>
<dbReference type="GO" id="GO:0034198">
    <property type="term" value="P:cellular response to amino acid starvation"/>
    <property type="evidence" value="ECO:0007669"/>
    <property type="project" value="TreeGrafter"/>
</dbReference>
<evidence type="ECO:0000259" key="5">
    <source>
        <dbReference type="Pfam" id="PF23609"/>
    </source>
</evidence>
<organism evidence="6">
    <name type="scientific">Cyprideis torosa</name>
    <dbReference type="NCBI Taxonomy" id="163714"/>
    <lineage>
        <taxon>Eukaryota</taxon>
        <taxon>Metazoa</taxon>
        <taxon>Ecdysozoa</taxon>
        <taxon>Arthropoda</taxon>
        <taxon>Crustacea</taxon>
        <taxon>Oligostraca</taxon>
        <taxon>Ostracoda</taxon>
        <taxon>Podocopa</taxon>
        <taxon>Podocopida</taxon>
        <taxon>Cytherocopina</taxon>
        <taxon>Cytheroidea</taxon>
        <taxon>Cytherideidae</taxon>
        <taxon>Cyprideis</taxon>
    </lineage>
</organism>
<dbReference type="PROSITE" id="PS50294">
    <property type="entry name" value="WD_REPEATS_REGION"/>
    <property type="match status" value="1"/>
</dbReference>
<dbReference type="GO" id="GO:0005774">
    <property type="term" value="C:vacuolar membrane"/>
    <property type="evidence" value="ECO:0007669"/>
    <property type="project" value="TreeGrafter"/>
</dbReference>
<sequence length="784" mass="87498">MYENHVGTLSSARTMWIQQDYHANTLALNQDYSQVVIAGRNIFRIYKIGEDSFSEKFNVRSSKYNLTHVDVSWNPNDENLIASAVTNGNVIIWSLSKGTRASQEMKFDDHKRMVNRVTFHPSEVKLLLSGSQDASCKLFDLRRKQAVMTFQGTERVRDVQFSPFQHSSFVAVTENGNVQIWDLRKPNHRVMNFTAHTGPVLACDWHPTIRDRLATAGRDRYIKVWRVDVGSRSSQVYSIPAVDPVAKVKWRPCRDNHLASVSLLMDSCINVWDVRGPFLPFASFQEHRDVPTGIAWRGDPHVLLSTSRDSTLYQHVMRDAVRPVETASPVALATSPSGRVVRACVAREEQELLPRVASREDFCSIPSEIRVFHSMALVNEAESVRYMAECYQFHGATVFDMCQRNARIASKVHRDNIALTWSTLGDLFERQFSDDESEIEAKPLILAEVPDVDKRLEDLEEEKPLTFVARGEASGGDSSDGPLSDDESDEPLVVDENEFLSSGEEETVIESMPPTSSMLFWGDSVTNILTDVLGPTIYDLPGSEKMQSDWKSQLTTSPFLSKPASTSGSTRVSFSQPVANPSSLQGYSVPYHLAEPFHIPTPPASPQPVDPRAVASELLTSHAEAGDCQTAATALLVLGSRVRRYISAEKQERWFTEYIELLRRLCLFQEATEILHRTGIPALQDSTQGSTTFRVHCAACSRSLRPESPVCDRQCGLVPLSSASKRQVHSSPSRERELSGSSVHEKKAQALYHSSSSCSISCVGSDFFPKRSCCIGKSAKLTNR</sequence>
<dbReference type="InterPro" id="IPR015943">
    <property type="entry name" value="WD40/YVTN_repeat-like_dom_sf"/>
</dbReference>
<dbReference type="Gene3D" id="2.130.10.10">
    <property type="entry name" value="YVTN repeat-like/Quinoprotein amine dehydrogenase"/>
    <property type="match status" value="1"/>
</dbReference>